<comment type="caution">
    <text evidence="1">The sequence shown here is derived from an EMBL/GenBank/DDBJ whole genome shotgun (WGS) entry which is preliminary data.</text>
</comment>
<dbReference type="EMBL" id="NPEV01000049">
    <property type="protein sequence ID" value="RAI25390.1"/>
    <property type="molecule type" value="Genomic_DNA"/>
</dbReference>
<gene>
    <name evidence="1" type="ORF">CH339_18585</name>
</gene>
<keyword evidence="2" id="KW-1185">Reference proteome</keyword>
<evidence type="ECO:0008006" key="3">
    <source>
        <dbReference type="Google" id="ProtNLM"/>
    </source>
</evidence>
<protein>
    <recommendedName>
        <fullName evidence="3">DUF1402 domain-containing protein</fullName>
    </recommendedName>
</protein>
<dbReference type="OrthoDB" id="7673021at2"/>
<accession>A0A327JG63</accession>
<sequence>MQARSARCRNAFTAPAGARRPAAPGVFLAVVLALLVGILTAPAPLAAAGISKVIPVPEGNRLTEQPDVPVAARNRTRETRDTFEGKYRSVYEALKDDRDLIEKIEEVAAIYKIDPLHMIGAIVGEHTYNVNAIDQLQTYYLKALEYAGTRIVFANDGETVMEFVERPQFDHCKTLKTSNRLWSCREAVWENRFRGRVVDGTRYDNVRFGRAFFQPLFAGQTFGLGQLNPLTALKMNDTVVKIGGLDRLDPANAPEVYRAIMDPDTSLHYVAAVIKVSIDSYRDIARFDISGNPGLTATLYNVGNAPERAEKLRRINARRAKNGRRPVFPVENYYGWLVNEKLDELRKLL</sequence>
<evidence type="ECO:0000313" key="1">
    <source>
        <dbReference type="EMBL" id="RAI25390.1"/>
    </source>
</evidence>
<dbReference type="Pfam" id="PF07182">
    <property type="entry name" value="DUF1402"/>
    <property type="match status" value="1"/>
</dbReference>
<dbReference type="Proteomes" id="UP000249299">
    <property type="component" value="Unassembled WGS sequence"/>
</dbReference>
<evidence type="ECO:0000313" key="2">
    <source>
        <dbReference type="Proteomes" id="UP000249299"/>
    </source>
</evidence>
<dbReference type="RefSeq" id="WP_111435895.1">
    <property type="nucleotide sequence ID" value="NZ_JACIGG010000016.1"/>
</dbReference>
<dbReference type="InterPro" id="IPR009842">
    <property type="entry name" value="DUF1402"/>
</dbReference>
<proteinExistence type="predicted"/>
<dbReference type="AlphaFoldDB" id="A0A327JG63"/>
<reference evidence="1 2" key="1">
    <citation type="submission" date="2017-07" db="EMBL/GenBank/DDBJ databases">
        <title>Draft Genome Sequences of Select Purple Nonsulfur Bacteria.</title>
        <authorList>
            <person name="Lasarre B."/>
            <person name="Mckinlay J.B."/>
        </authorList>
    </citation>
    <scope>NUCLEOTIDE SEQUENCE [LARGE SCALE GENOMIC DNA]</scope>
    <source>
        <strain evidence="1 2">DSM 11290</strain>
    </source>
</reference>
<organism evidence="1 2">
    <name type="scientific">Rhodobium orientis</name>
    <dbReference type="NCBI Taxonomy" id="34017"/>
    <lineage>
        <taxon>Bacteria</taxon>
        <taxon>Pseudomonadati</taxon>
        <taxon>Pseudomonadota</taxon>
        <taxon>Alphaproteobacteria</taxon>
        <taxon>Hyphomicrobiales</taxon>
        <taxon>Rhodobiaceae</taxon>
        <taxon>Rhodobium</taxon>
    </lineage>
</organism>
<name>A0A327JG63_9HYPH</name>